<keyword evidence="14" id="KW-0333">Golgi apparatus</keyword>
<evidence type="ECO:0000256" key="13">
    <source>
        <dbReference type="ARBA" id="ARBA00022833"/>
    </source>
</evidence>
<evidence type="ECO:0000256" key="5">
    <source>
        <dbReference type="ARBA" id="ARBA00014116"/>
    </source>
</evidence>
<comment type="subunit">
    <text evidence="19">Homodimer. The monomeric form is inactive while the homodimer is active.</text>
</comment>
<evidence type="ECO:0000256" key="14">
    <source>
        <dbReference type="ARBA" id="ARBA00023034"/>
    </source>
</evidence>
<dbReference type="RefSeq" id="WP_254092600.1">
    <property type="nucleotide sequence ID" value="NZ_JAHESC010000040.1"/>
</dbReference>
<evidence type="ECO:0000256" key="21">
    <source>
        <dbReference type="SAM" id="SignalP"/>
    </source>
</evidence>
<keyword evidence="6" id="KW-0964">Secreted</keyword>
<feature type="domain" description="Peptidase M28" evidence="22">
    <location>
        <begin position="309"/>
        <end position="515"/>
    </location>
</feature>
<evidence type="ECO:0000256" key="7">
    <source>
        <dbReference type="ARBA" id="ARBA00022645"/>
    </source>
</evidence>
<proteinExistence type="predicted"/>
<keyword evidence="15" id="KW-0482">Metalloprotease</keyword>
<evidence type="ECO:0000256" key="3">
    <source>
        <dbReference type="ARBA" id="ARBA00004555"/>
    </source>
</evidence>
<dbReference type="SUPFAM" id="SSF53187">
    <property type="entry name" value="Zn-dependent exopeptidases"/>
    <property type="match status" value="1"/>
</dbReference>
<evidence type="ECO:0000256" key="19">
    <source>
        <dbReference type="ARBA" id="ARBA00025833"/>
    </source>
</evidence>
<name>A0AAP2GK91_9BACT</name>
<keyword evidence="18" id="KW-0458">Lysosome</keyword>
<feature type="chain" id="PRO_5042965833" description="Carboxypeptidase Q" evidence="21">
    <location>
        <begin position="22"/>
        <end position="529"/>
    </location>
</feature>
<keyword evidence="12" id="KW-0256">Endoplasmic reticulum</keyword>
<keyword evidence="17" id="KW-0325">Glycoprotein</keyword>
<evidence type="ECO:0000256" key="18">
    <source>
        <dbReference type="ARBA" id="ARBA00023228"/>
    </source>
</evidence>
<dbReference type="GO" id="GO:0070573">
    <property type="term" value="F:metallodipeptidase activity"/>
    <property type="evidence" value="ECO:0007669"/>
    <property type="project" value="InterPro"/>
</dbReference>
<keyword evidence="8" id="KW-0645">Protease</keyword>
<dbReference type="EMBL" id="JAHESC010000040">
    <property type="protein sequence ID" value="MBT1689375.1"/>
    <property type="molecule type" value="Genomic_DNA"/>
</dbReference>
<gene>
    <name evidence="23" type="ORF">KK078_22615</name>
</gene>
<reference evidence="23 24" key="1">
    <citation type="submission" date="2021-05" db="EMBL/GenBank/DDBJ databases">
        <title>A Polyphasic approach of four new species of the genus Ohtaekwangia: Ohtaekwangia histidinii sp. nov., Ohtaekwangia cretensis sp. nov., Ohtaekwangia indiensis sp. nov., Ohtaekwangia reichenbachii sp. nov. from diverse environment.</title>
        <authorList>
            <person name="Octaviana S."/>
        </authorList>
    </citation>
    <scope>NUCLEOTIDE SEQUENCE [LARGE SCALE GENOMIC DNA]</scope>
    <source>
        <strain evidence="23 24">PWU37</strain>
    </source>
</reference>
<keyword evidence="13" id="KW-0862">Zinc</keyword>
<evidence type="ECO:0000256" key="4">
    <source>
        <dbReference type="ARBA" id="ARBA00004613"/>
    </source>
</evidence>
<keyword evidence="11" id="KW-0378">Hydrolase</keyword>
<keyword evidence="10 21" id="KW-0732">Signal</keyword>
<evidence type="ECO:0000256" key="9">
    <source>
        <dbReference type="ARBA" id="ARBA00022723"/>
    </source>
</evidence>
<evidence type="ECO:0000256" key="16">
    <source>
        <dbReference type="ARBA" id="ARBA00023145"/>
    </source>
</evidence>
<protein>
    <recommendedName>
        <fullName evidence="5">Carboxypeptidase Q</fullName>
    </recommendedName>
    <alternativeName>
        <fullName evidence="20">Plasma glutamate carboxypeptidase</fullName>
    </alternativeName>
</protein>
<comment type="subcellular location">
    <subcellularLocation>
        <location evidence="1">Endoplasmic reticulum</location>
    </subcellularLocation>
    <subcellularLocation>
        <location evidence="3">Golgi apparatus</location>
    </subcellularLocation>
    <subcellularLocation>
        <location evidence="2">Lysosome</location>
    </subcellularLocation>
    <subcellularLocation>
        <location evidence="4">Secreted</location>
    </subcellularLocation>
</comment>
<dbReference type="Pfam" id="PF04389">
    <property type="entry name" value="Peptidase_M28"/>
    <property type="match status" value="1"/>
</dbReference>
<keyword evidence="9" id="KW-0479">Metal-binding</keyword>
<evidence type="ECO:0000256" key="2">
    <source>
        <dbReference type="ARBA" id="ARBA00004371"/>
    </source>
</evidence>
<comment type="caution">
    <text evidence="23">The sequence shown here is derived from an EMBL/GenBank/DDBJ whole genome shotgun (WGS) entry which is preliminary data.</text>
</comment>
<dbReference type="GO" id="GO:0046872">
    <property type="term" value="F:metal ion binding"/>
    <property type="evidence" value="ECO:0007669"/>
    <property type="project" value="UniProtKB-KW"/>
</dbReference>
<evidence type="ECO:0000256" key="12">
    <source>
        <dbReference type="ARBA" id="ARBA00022824"/>
    </source>
</evidence>
<evidence type="ECO:0000256" key="20">
    <source>
        <dbReference type="ARBA" id="ARBA00033328"/>
    </source>
</evidence>
<keyword evidence="24" id="KW-1185">Reference proteome</keyword>
<dbReference type="Proteomes" id="UP001319180">
    <property type="component" value="Unassembled WGS sequence"/>
</dbReference>
<evidence type="ECO:0000313" key="24">
    <source>
        <dbReference type="Proteomes" id="UP001319180"/>
    </source>
</evidence>
<dbReference type="PANTHER" id="PTHR12053:SF3">
    <property type="entry name" value="CARBOXYPEPTIDASE Q"/>
    <property type="match status" value="1"/>
</dbReference>
<dbReference type="PANTHER" id="PTHR12053">
    <property type="entry name" value="PROTEASE FAMILY M28 PLASMA GLUTAMATE CARBOXYPEPTIDASE-RELATED"/>
    <property type="match status" value="1"/>
</dbReference>
<evidence type="ECO:0000256" key="17">
    <source>
        <dbReference type="ARBA" id="ARBA00023180"/>
    </source>
</evidence>
<evidence type="ECO:0000256" key="15">
    <source>
        <dbReference type="ARBA" id="ARBA00023049"/>
    </source>
</evidence>
<evidence type="ECO:0000256" key="6">
    <source>
        <dbReference type="ARBA" id="ARBA00022525"/>
    </source>
</evidence>
<dbReference type="InterPro" id="IPR007484">
    <property type="entry name" value="Peptidase_M28"/>
</dbReference>
<evidence type="ECO:0000256" key="8">
    <source>
        <dbReference type="ARBA" id="ARBA00022670"/>
    </source>
</evidence>
<sequence length="529" mass="58113">MKKPFTSLLTLAALVAPFFLAAQTVEKIDTAMVSKIRNEGMNRSQVMDILSMLTDIHGPRLTNSPGYKNAANYAKTTLESWGVQNVYFDTWEEDFGRGWQLKKFSLSSLAPAYFPMIAYPKAWSPGIKGAVQAEAVYLDISKEEDLKKYEGKLKGKIVMFSLPTPVKPGFKPDATRLSDSTLLVMANAGVVEAQGGRRFSSPQEPQRLAYAKWALCQKEGAVAVIEASSSFRLEDGTLTVAAATVPYPAETPFSKRVAAYKANAPKILPQVVVSAEHYNRLVRQIQKGQTVKLELALETEFTPSAPGYNVIGEIPGTDLKDEVVMIGAHLDSWHSGTGTTDNAAGSAVMLEAIRILKTLGVSPRRTIRIALWGGEEQGLLGSKSYVKRTYGERLDRAYPYDSIRVTPAAGKFSIYLNMDNGSGRFRGIYLQGNENIGNIFRVWFKPFNKVGAATLTLQNTGGTDHLSFDAIGLPGFQFIQDPLEYGTRTHHTSMDVYDKAVEGDLKQNASIVAAFAWLAAVRDEKMPRK</sequence>
<evidence type="ECO:0000313" key="23">
    <source>
        <dbReference type="EMBL" id="MBT1689375.1"/>
    </source>
</evidence>
<keyword evidence="16" id="KW-0865">Zymogen</keyword>
<evidence type="ECO:0000256" key="10">
    <source>
        <dbReference type="ARBA" id="ARBA00022729"/>
    </source>
</evidence>
<dbReference type="GO" id="GO:0005764">
    <property type="term" value="C:lysosome"/>
    <property type="evidence" value="ECO:0007669"/>
    <property type="project" value="UniProtKB-SubCell"/>
</dbReference>
<evidence type="ECO:0000256" key="11">
    <source>
        <dbReference type="ARBA" id="ARBA00022801"/>
    </source>
</evidence>
<organism evidence="23 24">
    <name type="scientific">Dawidia soli</name>
    <dbReference type="NCBI Taxonomy" id="2782352"/>
    <lineage>
        <taxon>Bacteria</taxon>
        <taxon>Pseudomonadati</taxon>
        <taxon>Bacteroidota</taxon>
        <taxon>Cytophagia</taxon>
        <taxon>Cytophagales</taxon>
        <taxon>Chryseotaleaceae</taxon>
        <taxon>Dawidia</taxon>
    </lineage>
</organism>
<dbReference type="GO" id="GO:0005576">
    <property type="term" value="C:extracellular region"/>
    <property type="evidence" value="ECO:0007669"/>
    <property type="project" value="UniProtKB-SubCell"/>
</dbReference>
<feature type="signal peptide" evidence="21">
    <location>
        <begin position="1"/>
        <end position="21"/>
    </location>
</feature>
<accession>A0AAP2GK91</accession>
<dbReference type="AlphaFoldDB" id="A0AAP2GK91"/>
<dbReference type="Gene3D" id="3.40.630.10">
    <property type="entry name" value="Zn peptidases"/>
    <property type="match status" value="2"/>
</dbReference>
<evidence type="ECO:0000256" key="1">
    <source>
        <dbReference type="ARBA" id="ARBA00004240"/>
    </source>
</evidence>
<dbReference type="GO" id="GO:0006508">
    <property type="term" value="P:proteolysis"/>
    <property type="evidence" value="ECO:0007669"/>
    <property type="project" value="UniProtKB-KW"/>
</dbReference>
<evidence type="ECO:0000259" key="22">
    <source>
        <dbReference type="Pfam" id="PF04389"/>
    </source>
</evidence>
<dbReference type="GO" id="GO:0004180">
    <property type="term" value="F:carboxypeptidase activity"/>
    <property type="evidence" value="ECO:0007669"/>
    <property type="project" value="UniProtKB-KW"/>
</dbReference>
<keyword evidence="7" id="KW-0121">Carboxypeptidase</keyword>
<dbReference type="InterPro" id="IPR039866">
    <property type="entry name" value="CPQ"/>
</dbReference>